<reference evidence="2" key="1">
    <citation type="journal article" date="2015" name="Nature">
        <title>Complex archaea that bridge the gap between prokaryotes and eukaryotes.</title>
        <authorList>
            <person name="Spang A."/>
            <person name="Saw J.H."/>
            <person name="Jorgensen S.L."/>
            <person name="Zaremba-Niedzwiedzka K."/>
            <person name="Martijn J."/>
            <person name="Lind A.E."/>
            <person name="van Eijk R."/>
            <person name="Schleper C."/>
            <person name="Guy L."/>
            <person name="Ettema T.J."/>
        </authorList>
    </citation>
    <scope>NUCLEOTIDE SEQUENCE</scope>
</reference>
<keyword evidence="1" id="KW-0812">Transmembrane</keyword>
<organism evidence="2">
    <name type="scientific">marine sediment metagenome</name>
    <dbReference type="NCBI Taxonomy" id="412755"/>
    <lineage>
        <taxon>unclassified sequences</taxon>
        <taxon>metagenomes</taxon>
        <taxon>ecological metagenomes</taxon>
    </lineage>
</organism>
<evidence type="ECO:0000256" key="1">
    <source>
        <dbReference type="SAM" id="Phobius"/>
    </source>
</evidence>
<sequence>MTEFQGWLLLAMLAAIVAESSQHGGSSTDTKFFGFLFVGFALIGIVRFVLFAW</sequence>
<comment type="caution">
    <text evidence="2">The sequence shown here is derived from an EMBL/GenBank/DDBJ whole genome shotgun (WGS) entry which is preliminary data.</text>
</comment>
<proteinExistence type="predicted"/>
<name>A0A0F9IX85_9ZZZZ</name>
<protein>
    <submittedName>
        <fullName evidence="2">Uncharacterized protein</fullName>
    </submittedName>
</protein>
<evidence type="ECO:0000313" key="2">
    <source>
        <dbReference type="EMBL" id="KKM62039.1"/>
    </source>
</evidence>
<accession>A0A0F9IX85</accession>
<dbReference type="EMBL" id="LAZR01011375">
    <property type="protein sequence ID" value="KKM62039.1"/>
    <property type="molecule type" value="Genomic_DNA"/>
</dbReference>
<keyword evidence="1" id="KW-1133">Transmembrane helix</keyword>
<feature type="transmembrane region" description="Helical" evidence="1">
    <location>
        <begin position="32"/>
        <end position="52"/>
    </location>
</feature>
<dbReference type="AlphaFoldDB" id="A0A0F9IX85"/>
<keyword evidence="1" id="KW-0472">Membrane</keyword>
<gene>
    <name evidence="2" type="ORF">LCGC14_1525760</name>
</gene>